<dbReference type="AlphaFoldDB" id="A0AAN6HH63"/>
<evidence type="ECO:0000256" key="2">
    <source>
        <dbReference type="ARBA" id="ARBA00023157"/>
    </source>
</evidence>
<dbReference type="Gene3D" id="3.40.30.10">
    <property type="entry name" value="Glutaredoxin"/>
    <property type="match status" value="1"/>
</dbReference>
<dbReference type="CDD" id="cd02947">
    <property type="entry name" value="TRX_family"/>
    <property type="match status" value="1"/>
</dbReference>
<keyword evidence="8" id="KW-1185">Reference proteome</keyword>
<dbReference type="EMBL" id="JAAMOD010000107">
    <property type="protein sequence ID" value="KAF5240820.1"/>
    <property type="molecule type" value="Genomic_DNA"/>
</dbReference>
<evidence type="ECO:0000256" key="4">
    <source>
        <dbReference type="PIRSR" id="PIRSR000077-1"/>
    </source>
</evidence>
<feature type="active site" description="Nucleophile" evidence="4">
    <location>
        <position position="31"/>
    </location>
</feature>
<feature type="domain" description="Thioredoxin" evidence="6">
    <location>
        <begin position="1"/>
        <end position="109"/>
    </location>
</feature>
<evidence type="ECO:0000256" key="1">
    <source>
        <dbReference type="ARBA" id="ARBA00008987"/>
    </source>
</evidence>
<evidence type="ECO:0000313" key="7">
    <source>
        <dbReference type="EMBL" id="KAF5240820.1"/>
    </source>
</evidence>
<reference evidence="7 8" key="1">
    <citation type="submission" date="2020-02" db="EMBL/GenBank/DDBJ databases">
        <title>Identification and distribution of gene clusters putatively required for synthesis of sphingolipid metabolism inhibitors in phylogenetically diverse species of the filamentous fungus Fusarium.</title>
        <authorList>
            <person name="Kim H.-S."/>
            <person name="Busman M."/>
            <person name="Brown D.W."/>
            <person name="Divon H."/>
            <person name="Uhlig S."/>
            <person name="Proctor R.H."/>
        </authorList>
    </citation>
    <scope>NUCLEOTIDE SEQUENCE [LARGE SCALE GENOMIC DNA]</scope>
    <source>
        <strain evidence="7 8">NRRL 2903</strain>
    </source>
</reference>
<feature type="active site" description="Nucleophile" evidence="4">
    <location>
        <position position="34"/>
    </location>
</feature>
<keyword evidence="2 5" id="KW-1015">Disulfide bond</keyword>
<feature type="site" description="Deprotonates C-terminal active site Cys" evidence="4">
    <location>
        <position position="25"/>
    </location>
</feature>
<dbReference type="SUPFAM" id="SSF52833">
    <property type="entry name" value="Thioredoxin-like"/>
    <property type="match status" value="1"/>
</dbReference>
<evidence type="ECO:0000259" key="6">
    <source>
        <dbReference type="PROSITE" id="PS51352"/>
    </source>
</evidence>
<comment type="caution">
    <text evidence="7">The sequence shown here is derived from an EMBL/GenBank/DDBJ whole genome shotgun (WGS) entry which is preliminary data.</text>
</comment>
<gene>
    <name evidence="7" type="ORF">FAUST_4157</name>
</gene>
<proteinExistence type="inferred from homology"/>
<feature type="disulfide bond" description="Redox-active" evidence="5">
    <location>
        <begin position="31"/>
        <end position="34"/>
    </location>
</feature>
<dbReference type="PIRSF" id="PIRSF000077">
    <property type="entry name" value="Thioredoxin"/>
    <property type="match status" value="1"/>
</dbReference>
<dbReference type="PANTHER" id="PTHR46115">
    <property type="entry name" value="THIOREDOXIN-LIKE PROTEIN 1"/>
    <property type="match status" value="1"/>
</dbReference>
<organism evidence="7 8">
    <name type="scientific">Fusarium austroamericanum</name>
    <dbReference type="NCBI Taxonomy" id="282268"/>
    <lineage>
        <taxon>Eukaryota</taxon>
        <taxon>Fungi</taxon>
        <taxon>Dikarya</taxon>
        <taxon>Ascomycota</taxon>
        <taxon>Pezizomycotina</taxon>
        <taxon>Sordariomycetes</taxon>
        <taxon>Hypocreomycetidae</taxon>
        <taxon>Hypocreales</taxon>
        <taxon>Nectriaceae</taxon>
        <taxon>Fusarium</taxon>
    </lineage>
</organism>
<sequence>MSIVQIDTKAQFDELLKSHKVVIIDASAQWCGPCKAISPIFHRLSADESYDREKVVFAKFDTDDVPDLAQELAVRSIPAFFFFRDGEQVNTMAGANPGGLTKLVTQAIEASKE</sequence>
<evidence type="ECO:0000313" key="8">
    <source>
        <dbReference type="Proteomes" id="UP000537989"/>
    </source>
</evidence>
<protein>
    <recommendedName>
        <fullName evidence="3">Thioredoxin</fullName>
    </recommendedName>
</protein>
<dbReference type="Pfam" id="PF00085">
    <property type="entry name" value="Thioredoxin"/>
    <property type="match status" value="1"/>
</dbReference>
<evidence type="ECO:0000256" key="5">
    <source>
        <dbReference type="PIRSR" id="PIRSR000077-4"/>
    </source>
</evidence>
<feature type="site" description="Contributes to redox potential value" evidence="4">
    <location>
        <position position="32"/>
    </location>
</feature>
<dbReference type="GO" id="GO:0015035">
    <property type="term" value="F:protein-disulfide reductase activity"/>
    <property type="evidence" value="ECO:0007669"/>
    <property type="project" value="InterPro"/>
</dbReference>
<feature type="site" description="Contributes to redox potential value" evidence="4">
    <location>
        <position position="33"/>
    </location>
</feature>
<keyword evidence="5" id="KW-0676">Redox-active center</keyword>
<evidence type="ECO:0000256" key="3">
    <source>
        <dbReference type="PIRNR" id="PIRNR000077"/>
    </source>
</evidence>
<comment type="similarity">
    <text evidence="1 3">Belongs to the thioredoxin family.</text>
</comment>
<dbReference type="PRINTS" id="PR00421">
    <property type="entry name" value="THIOREDOXIN"/>
</dbReference>
<dbReference type="PROSITE" id="PS51352">
    <property type="entry name" value="THIOREDOXIN_2"/>
    <property type="match status" value="1"/>
</dbReference>
<dbReference type="InterPro" id="IPR013766">
    <property type="entry name" value="Thioredoxin_domain"/>
</dbReference>
<dbReference type="Proteomes" id="UP000537989">
    <property type="component" value="Unassembled WGS sequence"/>
</dbReference>
<dbReference type="InterPro" id="IPR036249">
    <property type="entry name" value="Thioredoxin-like_sf"/>
</dbReference>
<dbReference type="InterPro" id="IPR005746">
    <property type="entry name" value="Thioredoxin"/>
</dbReference>
<name>A0AAN6HH63_FUSAU</name>
<accession>A0AAN6HH63</accession>